<dbReference type="PANTHER" id="PTHR11986">
    <property type="entry name" value="AMINOTRANSFERASE CLASS III"/>
    <property type="match status" value="1"/>
</dbReference>
<dbReference type="FunFam" id="3.40.640.10:FF:000004">
    <property type="entry name" value="Acetylornithine aminotransferase"/>
    <property type="match status" value="1"/>
</dbReference>
<comment type="catalytic activity">
    <reaction evidence="5">
        <text>N(2)-acetyl-L-ornithine + 2-oxoglutarate = N-acetyl-L-glutamate 5-semialdehyde + L-glutamate</text>
        <dbReference type="Rhea" id="RHEA:18049"/>
        <dbReference type="ChEBI" id="CHEBI:16810"/>
        <dbReference type="ChEBI" id="CHEBI:29123"/>
        <dbReference type="ChEBI" id="CHEBI:29985"/>
        <dbReference type="ChEBI" id="CHEBI:57805"/>
        <dbReference type="EC" id="2.6.1.11"/>
    </reaction>
</comment>
<evidence type="ECO:0000256" key="2">
    <source>
        <dbReference type="ARBA" id="ARBA00022605"/>
    </source>
</evidence>
<dbReference type="STRING" id="575540.Isop_0653"/>
<feature type="binding site" evidence="5">
    <location>
        <begin position="111"/>
        <end position="112"/>
    </location>
    <ligand>
        <name>pyridoxal 5'-phosphate</name>
        <dbReference type="ChEBI" id="CHEBI:597326"/>
    </ligand>
</feature>
<dbReference type="InterPro" id="IPR015424">
    <property type="entry name" value="PyrdxlP-dep_Trfase"/>
</dbReference>
<protein>
    <recommendedName>
        <fullName evidence="5">Acetylornithine aminotransferase</fullName>
        <shortName evidence="5">ACOAT</shortName>
        <ecNumber evidence="5">2.6.1.11</ecNumber>
    </recommendedName>
</protein>
<evidence type="ECO:0000256" key="3">
    <source>
        <dbReference type="ARBA" id="ARBA00022679"/>
    </source>
</evidence>
<dbReference type="PIRSF" id="PIRSF000521">
    <property type="entry name" value="Transaminase_4ab_Lys_Orn"/>
    <property type="match status" value="1"/>
</dbReference>
<dbReference type="Gene3D" id="3.90.1150.10">
    <property type="entry name" value="Aspartate Aminotransferase, domain 1"/>
    <property type="match status" value="1"/>
</dbReference>
<dbReference type="GO" id="GO:0005737">
    <property type="term" value="C:cytoplasm"/>
    <property type="evidence" value="ECO:0007669"/>
    <property type="project" value="UniProtKB-SubCell"/>
</dbReference>
<feature type="binding site" evidence="5">
    <location>
        <begin position="227"/>
        <end position="230"/>
    </location>
    <ligand>
        <name>pyridoxal 5'-phosphate</name>
        <dbReference type="ChEBI" id="CHEBI:597326"/>
    </ligand>
</feature>
<organism evidence="6 7">
    <name type="scientific">Isosphaera pallida (strain ATCC 43644 / DSM 9630 / IS1B)</name>
    <dbReference type="NCBI Taxonomy" id="575540"/>
    <lineage>
        <taxon>Bacteria</taxon>
        <taxon>Pseudomonadati</taxon>
        <taxon>Planctomycetota</taxon>
        <taxon>Planctomycetia</taxon>
        <taxon>Isosphaerales</taxon>
        <taxon>Isosphaeraceae</taxon>
        <taxon>Isosphaera</taxon>
    </lineage>
</organism>
<keyword evidence="4 5" id="KW-0663">Pyridoxal phosphate</keyword>
<evidence type="ECO:0000256" key="5">
    <source>
        <dbReference type="HAMAP-Rule" id="MF_01107"/>
    </source>
</evidence>
<feature type="modified residue" description="N6-(pyridoxal phosphate)lysine" evidence="5">
    <location>
        <position position="256"/>
    </location>
</feature>
<dbReference type="InterPro" id="IPR049704">
    <property type="entry name" value="Aminotrans_3_PPA_site"/>
</dbReference>
<comment type="cofactor">
    <cofactor evidence="5">
        <name>pyridoxal 5'-phosphate</name>
        <dbReference type="ChEBI" id="CHEBI:597326"/>
    </cofactor>
    <text evidence="5">Binds 1 pyridoxal phosphate per subunit.</text>
</comment>
<comment type="pathway">
    <text evidence="5">Amino-acid biosynthesis; L-arginine biosynthesis; N(2)-acetyl-L-ornithine from L-glutamate: step 4/4.</text>
</comment>
<dbReference type="RefSeq" id="WP_013563534.1">
    <property type="nucleotide sequence ID" value="NC_014962.1"/>
</dbReference>
<feature type="binding site" evidence="5">
    <location>
        <position position="142"/>
    </location>
    <ligand>
        <name>pyridoxal 5'-phosphate</name>
        <dbReference type="ChEBI" id="CHEBI:597326"/>
    </ligand>
</feature>
<dbReference type="InterPro" id="IPR015421">
    <property type="entry name" value="PyrdxlP-dep_Trfase_major"/>
</dbReference>
<dbReference type="EC" id="2.6.1.11" evidence="5"/>
<comment type="subcellular location">
    <subcellularLocation>
        <location evidence="5">Cytoplasm</location>
    </subcellularLocation>
</comment>
<evidence type="ECO:0000256" key="1">
    <source>
        <dbReference type="ARBA" id="ARBA00022576"/>
    </source>
</evidence>
<gene>
    <name evidence="5" type="primary">argD</name>
    <name evidence="6" type="ordered locus">Isop_0653</name>
</gene>
<reference evidence="6 7" key="1">
    <citation type="journal article" date="2011" name="Stand. Genomic Sci.">
        <title>Complete genome sequence of Isosphaera pallida type strain (IS1B).</title>
        <authorList>
            <consortium name="US DOE Joint Genome Institute (JGI-PGF)"/>
            <person name="Goker M."/>
            <person name="Cleland D."/>
            <person name="Saunders E."/>
            <person name="Lapidus A."/>
            <person name="Nolan M."/>
            <person name="Lucas S."/>
            <person name="Hammon N."/>
            <person name="Deshpande S."/>
            <person name="Cheng J.F."/>
            <person name="Tapia R."/>
            <person name="Han C."/>
            <person name="Goodwin L."/>
            <person name="Pitluck S."/>
            <person name="Liolios K."/>
            <person name="Pagani I."/>
            <person name="Ivanova N."/>
            <person name="Mavromatis K."/>
            <person name="Pati A."/>
            <person name="Chen A."/>
            <person name="Palaniappan K."/>
            <person name="Land M."/>
            <person name="Hauser L."/>
            <person name="Chang Y.J."/>
            <person name="Jeffries C.D."/>
            <person name="Detter J.C."/>
            <person name="Beck B."/>
            <person name="Woyke T."/>
            <person name="Bristow J."/>
            <person name="Eisen J.A."/>
            <person name="Markowitz V."/>
            <person name="Hugenholtz P."/>
            <person name="Kyrpides N.C."/>
            <person name="Klenk H.P."/>
        </authorList>
    </citation>
    <scope>NUCLEOTIDE SEQUENCE [LARGE SCALE GENOMIC DNA]</scope>
    <source>
        <strain evidence="7">ATCC 43644 / DSM 9630 / IS1B</strain>
    </source>
</reference>
<feature type="binding site" evidence="5">
    <location>
        <position position="284"/>
    </location>
    <ligand>
        <name>N(2)-acetyl-L-ornithine</name>
        <dbReference type="ChEBI" id="CHEBI:57805"/>
    </ligand>
</feature>
<dbReference type="InterPro" id="IPR050103">
    <property type="entry name" value="Class-III_PLP-dep_AT"/>
</dbReference>
<dbReference type="InParanoid" id="E8R0R0"/>
<evidence type="ECO:0000256" key="4">
    <source>
        <dbReference type="ARBA" id="ARBA00022898"/>
    </source>
</evidence>
<feature type="binding site" evidence="5">
    <location>
        <position position="285"/>
    </location>
    <ligand>
        <name>pyridoxal 5'-phosphate</name>
        <dbReference type="ChEBI" id="CHEBI:597326"/>
    </ligand>
</feature>
<comment type="miscellaneous">
    <text evidence="5">May also have succinyldiaminopimelate aminotransferase activity, thus carrying out the corresponding step in lysine biosynthesis.</text>
</comment>
<evidence type="ECO:0000313" key="7">
    <source>
        <dbReference type="Proteomes" id="UP000008631"/>
    </source>
</evidence>
<dbReference type="GO" id="GO:0003992">
    <property type="term" value="F:N2-acetyl-L-ornithine:2-oxoglutarate 5-aminotransferase activity"/>
    <property type="evidence" value="ECO:0007669"/>
    <property type="project" value="UniProtKB-UniRule"/>
</dbReference>
<dbReference type="UniPathway" id="UPA00068">
    <property type="reaction ID" value="UER00109"/>
</dbReference>
<dbReference type="GO" id="GO:0030170">
    <property type="term" value="F:pyridoxal phosphate binding"/>
    <property type="evidence" value="ECO:0007669"/>
    <property type="project" value="InterPro"/>
</dbReference>
<comment type="subunit">
    <text evidence="5">Homodimer.</text>
</comment>
<dbReference type="AlphaFoldDB" id="E8R0R0"/>
<dbReference type="Gene3D" id="3.40.640.10">
    <property type="entry name" value="Type I PLP-dependent aspartate aminotransferase-like (Major domain)"/>
    <property type="match status" value="1"/>
</dbReference>
<keyword evidence="7" id="KW-1185">Reference proteome</keyword>
<dbReference type="InterPro" id="IPR015422">
    <property type="entry name" value="PyrdxlP-dep_Trfase_small"/>
</dbReference>
<dbReference type="PROSITE" id="PS00600">
    <property type="entry name" value="AA_TRANSFER_CLASS_3"/>
    <property type="match status" value="1"/>
</dbReference>
<accession>E8R0R0</accession>
<dbReference type="HOGENOM" id="CLU_016922_10_1_0"/>
<dbReference type="Pfam" id="PF00202">
    <property type="entry name" value="Aminotran_3"/>
    <property type="match status" value="1"/>
</dbReference>
<dbReference type="FunCoup" id="E8R0R0">
    <property type="interactions" value="484"/>
</dbReference>
<keyword evidence="1 5" id="KW-0032">Aminotransferase</keyword>
<dbReference type="KEGG" id="ipa:Isop_0653"/>
<sequence length="402" mass="43580">MSVAEIAGSEATIAQFARHVIPNYTRYPVCLVRGEGSFVWDAEGRRYLDFFPGWGCNLLGHCPPRVVEAIREQVGLLIHVPNTWYMEAQGQFAQALAERSFGGQAFFCNSGAEANEAMIKLARAVGRQRGGRSVIVTMEKGFHGRTYAALSATAQPKYHHGFEPMVPGFRYVPYNDLAAADQAIGADVAAVLVEPIQGEGGINLPAPGYLEGLRDLCDRRGALLCLDEVQTGMGRTGKWFAYQHFGIIPDILTCAKALAGGVAAGVMLARAEHAAHLKPGMHASTFGGNPLAMRAGLAVVETIEVHDLLQRAQRIEARFRRHFEALQTKFPDLIGDIRALGTMIGVDLSIDASQVVAACMERRLLVNATQGRVLRLLPALTLEDDLIDEGCGILADVLREFA</sequence>
<evidence type="ECO:0000313" key="6">
    <source>
        <dbReference type="EMBL" id="ADV61245.1"/>
    </source>
</evidence>
<dbReference type="GO" id="GO:0042802">
    <property type="term" value="F:identical protein binding"/>
    <property type="evidence" value="ECO:0007669"/>
    <property type="project" value="TreeGrafter"/>
</dbReference>
<dbReference type="HAMAP" id="MF_01107">
    <property type="entry name" value="ArgD_aminotrans_3"/>
    <property type="match status" value="1"/>
</dbReference>
<dbReference type="InterPro" id="IPR004636">
    <property type="entry name" value="AcOrn/SuccOrn_fam"/>
</dbReference>
<dbReference type="OrthoDB" id="9816013at2"/>
<keyword evidence="5" id="KW-0963">Cytoplasm</keyword>
<dbReference type="EMBL" id="CP002353">
    <property type="protein sequence ID" value="ADV61245.1"/>
    <property type="molecule type" value="Genomic_DNA"/>
</dbReference>
<keyword evidence="5" id="KW-0055">Arginine biosynthesis</keyword>
<dbReference type="NCBIfam" id="TIGR00707">
    <property type="entry name" value="argD"/>
    <property type="match status" value="1"/>
</dbReference>
<dbReference type="NCBIfam" id="NF002325">
    <property type="entry name" value="PRK01278.1"/>
    <property type="match status" value="1"/>
</dbReference>
<dbReference type="CDD" id="cd00610">
    <property type="entry name" value="OAT_like"/>
    <property type="match status" value="1"/>
</dbReference>
<dbReference type="PANTHER" id="PTHR11986:SF79">
    <property type="entry name" value="ACETYLORNITHINE AMINOTRANSFERASE, MITOCHONDRIAL"/>
    <property type="match status" value="1"/>
</dbReference>
<dbReference type="InterPro" id="IPR005814">
    <property type="entry name" value="Aminotrans_3"/>
</dbReference>
<feature type="binding site" evidence="5">
    <location>
        <position position="145"/>
    </location>
    <ligand>
        <name>N(2)-acetyl-L-ornithine</name>
        <dbReference type="ChEBI" id="CHEBI:57805"/>
    </ligand>
</feature>
<dbReference type="Proteomes" id="UP000008631">
    <property type="component" value="Chromosome"/>
</dbReference>
<dbReference type="GO" id="GO:0006526">
    <property type="term" value="P:L-arginine biosynthetic process"/>
    <property type="evidence" value="ECO:0007669"/>
    <property type="project" value="UniProtKB-UniRule"/>
</dbReference>
<dbReference type="SUPFAM" id="SSF53383">
    <property type="entry name" value="PLP-dependent transferases"/>
    <property type="match status" value="1"/>
</dbReference>
<keyword evidence="2 5" id="KW-0028">Amino-acid biosynthesis</keyword>
<name>E8R0R0_ISOPI</name>
<comment type="similarity">
    <text evidence="5">Belongs to the class-III pyridoxal-phosphate-dependent aminotransferase family. ArgD subfamily.</text>
</comment>
<proteinExistence type="inferred from homology"/>
<dbReference type="eggNOG" id="COG4992">
    <property type="taxonomic scope" value="Bacteria"/>
</dbReference>
<keyword evidence="3 5" id="KW-0808">Transferase</keyword>